<name>A0ABS3FRY7_9CYAN</name>
<gene>
    <name evidence="1" type="ORF">J0895_12280</name>
</gene>
<dbReference type="InterPro" id="IPR019660">
    <property type="entry name" value="Put_sensory_transdc_reg_YbjN"/>
</dbReference>
<organism evidence="1 2">
    <name type="scientific">Phormidium pseudopriestleyi FRX01</name>
    <dbReference type="NCBI Taxonomy" id="1759528"/>
    <lineage>
        <taxon>Bacteria</taxon>
        <taxon>Bacillati</taxon>
        <taxon>Cyanobacteriota</taxon>
        <taxon>Cyanophyceae</taxon>
        <taxon>Oscillatoriophycideae</taxon>
        <taxon>Oscillatoriales</taxon>
        <taxon>Oscillatoriaceae</taxon>
        <taxon>Phormidium</taxon>
    </lineage>
</organism>
<dbReference type="RefSeq" id="WP_207088381.1">
    <property type="nucleotide sequence ID" value="NZ_JAFLQW010000329.1"/>
</dbReference>
<keyword evidence="2" id="KW-1185">Reference proteome</keyword>
<accession>A0ABS3FRY7</accession>
<proteinExistence type="predicted"/>
<evidence type="ECO:0000313" key="2">
    <source>
        <dbReference type="Proteomes" id="UP000664844"/>
    </source>
</evidence>
<sequence length="166" mass="18687">MTENILQAPEIIEENTSPMPIYLALINFLRENDLAFIESEENGTLGLVVEGNNGRYTCYAIAREKEQQMIFYSLFPINVPEAKRLAIAEFITKANYGMMIGNFELDFQDGEIRFKTSIDVENDCLTSALIKNLVAANLAMMDHYMQGLMSVIYGNVSPDEAIAQIE</sequence>
<protein>
    <submittedName>
        <fullName evidence="1">YbjN domain-containing protein</fullName>
    </submittedName>
</protein>
<dbReference type="EMBL" id="JAFLQW010000329">
    <property type="protein sequence ID" value="MBO0349876.1"/>
    <property type="molecule type" value="Genomic_DNA"/>
</dbReference>
<reference evidence="1 2" key="1">
    <citation type="submission" date="2021-03" db="EMBL/GenBank/DDBJ databases">
        <title>Metabolic Capacity of the Antarctic Cyanobacterium Phormidium pseudopriestleyi that Sustains Oxygenic Photosynthesis in the Presence of Hydrogen Sulfide.</title>
        <authorList>
            <person name="Lumian J.E."/>
            <person name="Jungblut A.D."/>
            <person name="Dillon M.L."/>
            <person name="Hawes I."/>
            <person name="Doran P.T."/>
            <person name="Mackey T.J."/>
            <person name="Dick G.J."/>
            <person name="Grettenberger C.L."/>
            <person name="Sumner D.Y."/>
        </authorList>
    </citation>
    <scope>NUCLEOTIDE SEQUENCE [LARGE SCALE GENOMIC DNA]</scope>
    <source>
        <strain evidence="1 2">FRX01</strain>
    </source>
</reference>
<dbReference type="Proteomes" id="UP000664844">
    <property type="component" value="Unassembled WGS sequence"/>
</dbReference>
<dbReference type="CDD" id="cd17033">
    <property type="entry name" value="DR1245-like"/>
    <property type="match status" value="1"/>
</dbReference>
<comment type="caution">
    <text evidence="1">The sequence shown here is derived from an EMBL/GenBank/DDBJ whole genome shotgun (WGS) entry which is preliminary data.</text>
</comment>
<evidence type="ECO:0000313" key="1">
    <source>
        <dbReference type="EMBL" id="MBO0349876.1"/>
    </source>
</evidence>
<dbReference type="Pfam" id="PF10722">
    <property type="entry name" value="YbjN"/>
    <property type="match status" value="1"/>
</dbReference>